<evidence type="ECO:0000256" key="2">
    <source>
        <dbReference type="ARBA" id="ARBA00022692"/>
    </source>
</evidence>
<dbReference type="GO" id="GO:0007601">
    <property type="term" value="P:visual perception"/>
    <property type="evidence" value="ECO:0007669"/>
    <property type="project" value="TreeGrafter"/>
</dbReference>
<evidence type="ECO:0000256" key="4">
    <source>
        <dbReference type="ARBA" id="ARBA00023136"/>
    </source>
</evidence>
<dbReference type="Pfam" id="PF00002">
    <property type="entry name" value="7tm_2"/>
    <property type="match status" value="1"/>
</dbReference>
<evidence type="ECO:0000256" key="1">
    <source>
        <dbReference type="ARBA" id="ARBA00004141"/>
    </source>
</evidence>
<dbReference type="PANTHER" id="PTHR46682:SF1">
    <property type="entry name" value="ADHESION G-PROTEIN COUPLED RECEPTOR V1"/>
    <property type="match status" value="1"/>
</dbReference>
<dbReference type="Gene3D" id="1.20.1070.10">
    <property type="entry name" value="Rhodopsin 7-helix transmembrane proteins"/>
    <property type="match status" value="1"/>
</dbReference>
<dbReference type="GO" id="GO:0010855">
    <property type="term" value="F:adenylate cyclase inhibitor activity"/>
    <property type="evidence" value="ECO:0007669"/>
    <property type="project" value="TreeGrafter"/>
</dbReference>
<reference evidence="7" key="1">
    <citation type="submission" date="2020-07" db="EMBL/GenBank/DDBJ databases">
        <title>Clarias magur genome sequencing, assembly and annotation.</title>
        <authorList>
            <person name="Kushwaha B."/>
            <person name="Kumar R."/>
            <person name="Das P."/>
            <person name="Joshi C.G."/>
            <person name="Kumar D."/>
            <person name="Nagpure N.S."/>
            <person name="Pandey M."/>
            <person name="Agarwal S."/>
            <person name="Srivastava S."/>
            <person name="Singh M."/>
            <person name="Sahoo L."/>
            <person name="Jayasankar P."/>
            <person name="Meher P.K."/>
            <person name="Koringa P.G."/>
            <person name="Iquebal M.A."/>
            <person name="Das S.P."/>
            <person name="Bit A."/>
            <person name="Patnaik S."/>
            <person name="Patel N."/>
            <person name="Shah T.M."/>
            <person name="Hinsu A."/>
            <person name="Jena J.K."/>
        </authorList>
    </citation>
    <scope>NUCLEOTIDE SEQUENCE</scope>
    <source>
        <strain evidence="7">CIFAMagur01</strain>
        <tissue evidence="7">Testis</tissue>
    </source>
</reference>
<dbReference type="GO" id="GO:0005737">
    <property type="term" value="C:cytoplasm"/>
    <property type="evidence" value="ECO:0007669"/>
    <property type="project" value="TreeGrafter"/>
</dbReference>
<feature type="transmembrane region" description="Helical" evidence="5">
    <location>
        <begin position="178"/>
        <end position="202"/>
    </location>
</feature>
<gene>
    <name evidence="7" type="primary">adgrv1</name>
    <name evidence="7" type="ORF">DAT39_003670</name>
</gene>
<keyword evidence="7" id="KW-0675">Receptor</keyword>
<dbReference type="InterPro" id="IPR017981">
    <property type="entry name" value="GPCR_2-like_7TM"/>
</dbReference>
<feature type="non-terminal residue" evidence="7">
    <location>
        <position position="313"/>
    </location>
</feature>
<dbReference type="EMBL" id="QNUK01000030">
    <property type="protein sequence ID" value="KAF5906654.1"/>
    <property type="molecule type" value="Genomic_DNA"/>
</dbReference>
<dbReference type="GO" id="GO:0016020">
    <property type="term" value="C:membrane"/>
    <property type="evidence" value="ECO:0007669"/>
    <property type="project" value="UniProtKB-SubCell"/>
</dbReference>
<protein>
    <submittedName>
        <fullName evidence="7">G-protein coupled receptor 98</fullName>
    </submittedName>
</protein>
<dbReference type="PANTHER" id="PTHR46682">
    <property type="entry name" value="ADHESION G-PROTEIN COUPLED RECEPTOR V1"/>
    <property type="match status" value="1"/>
</dbReference>
<evidence type="ECO:0000313" key="8">
    <source>
        <dbReference type="Proteomes" id="UP000727407"/>
    </source>
</evidence>
<keyword evidence="3 5" id="KW-1133">Transmembrane helix</keyword>
<dbReference type="InterPro" id="IPR026919">
    <property type="entry name" value="ADGRV1"/>
</dbReference>
<dbReference type="GO" id="GO:0001965">
    <property type="term" value="F:G-protein alpha-subunit binding"/>
    <property type="evidence" value="ECO:0007669"/>
    <property type="project" value="TreeGrafter"/>
</dbReference>
<evidence type="ECO:0000259" key="6">
    <source>
        <dbReference type="PROSITE" id="PS50261"/>
    </source>
</evidence>
<dbReference type="GO" id="GO:0007605">
    <property type="term" value="P:sensory perception of sound"/>
    <property type="evidence" value="ECO:0007669"/>
    <property type="project" value="TreeGrafter"/>
</dbReference>
<name>A0A8J4UN69_CLAMG</name>
<keyword evidence="4 5" id="KW-0472">Membrane</keyword>
<proteinExistence type="predicted"/>
<comment type="subcellular location">
    <subcellularLocation>
        <location evidence="1">Membrane</location>
        <topology evidence="1">Multi-pass membrane protein</topology>
    </subcellularLocation>
</comment>
<dbReference type="PROSITE" id="PS50261">
    <property type="entry name" value="G_PROTEIN_RECEP_F2_4"/>
    <property type="match status" value="1"/>
</dbReference>
<dbReference type="OrthoDB" id="2324346at2759"/>
<dbReference type="AlphaFoldDB" id="A0A8J4UN69"/>
<keyword evidence="2 5" id="KW-0812">Transmembrane</keyword>
<comment type="caution">
    <text evidence="7">The sequence shown here is derived from an EMBL/GenBank/DDBJ whole genome shotgun (WGS) entry which is preliminary data.</text>
</comment>
<evidence type="ECO:0000256" key="5">
    <source>
        <dbReference type="SAM" id="Phobius"/>
    </source>
</evidence>
<sequence>ICFLVSAFRGRMFSDDSCATLGLFFHYFHLSQFSWMIIQAVNFWQTLVMNDEHTERRYLLYFLLSWGLPALVIIILVTVLLGGYSWSIHDVYGLVQGELCFIPNMYTALCTAAFIPLSCVVGVLVVFIHAYHVTQQWKAYDDVYRGRTNSSEVPMVLYLYALVSLVCLWAGLHMAYRYLWMLILLVIFNILLGLYVFAVYFLMHNQLCWPAKATYTVEMNGHDGADGVFQSSGAATVGGGEISKSTQNLISAMEEISADWERASLRPGSEAGSVFKETPQSDIYPPEGGFVNANLVQDEESQEFDDLIFALKT</sequence>
<feature type="transmembrane region" description="Helical" evidence="5">
    <location>
        <begin position="106"/>
        <end position="132"/>
    </location>
</feature>
<feature type="non-terminal residue" evidence="7">
    <location>
        <position position="1"/>
    </location>
</feature>
<keyword evidence="8" id="KW-1185">Reference proteome</keyword>
<dbReference type="InterPro" id="IPR000832">
    <property type="entry name" value="GPCR_2_secretin-like"/>
</dbReference>
<dbReference type="GO" id="GO:0007166">
    <property type="term" value="P:cell surface receptor signaling pathway"/>
    <property type="evidence" value="ECO:0007669"/>
    <property type="project" value="InterPro"/>
</dbReference>
<feature type="domain" description="G-protein coupled receptors family 2 profile 2" evidence="6">
    <location>
        <begin position="1"/>
        <end position="204"/>
    </location>
</feature>
<dbReference type="Proteomes" id="UP000727407">
    <property type="component" value="Unassembled WGS sequence"/>
</dbReference>
<feature type="transmembrane region" description="Helical" evidence="5">
    <location>
        <begin position="153"/>
        <end position="172"/>
    </location>
</feature>
<dbReference type="GO" id="GO:0071277">
    <property type="term" value="P:cellular response to calcium ion"/>
    <property type="evidence" value="ECO:0007669"/>
    <property type="project" value="TreeGrafter"/>
</dbReference>
<feature type="transmembrane region" description="Helical" evidence="5">
    <location>
        <begin position="19"/>
        <end position="38"/>
    </location>
</feature>
<feature type="transmembrane region" description="Helical" evidence="5">
    <location>
        <begin position="59"/>
        <end position="86"/>
    </location>
</feature>
<dbReference type="GO" id="GO:0032420">
    <property type="term" value="C:stereocilium"/>
    <property type="evidence" value="ECO:0007669"/>
    <property type="project" value="TreeGrafter"/>
</dbReference>
<evidence type="ECO:0000313" key="7">
    <source>
        <dbReference type="EMBL" id="KAF5906654.1"/>
    </source>
</evidence>
<organism evidence="7 8">
    <name type="scientific">Clarias magur</name>
    <name type="common">Asian catfish</name>
    <name type="synonym">Macropteronotus magur</name>
    <dbReference type="NCBI Taxonomy" id="1594786"/>
    <lineage>
        <taxon>Eukaryota</taxon>
        <taxon>Metazoa</taxon>
        <taxon>Chordata</taxon>
        <taxon>Craniata</taxon>
        <taxon>Vertebrata</taxon>
        <taxon>Euteleostomi</taxon>
        <taxon>Actinopterygii</taxon>
        <taxon>Neopterygii</taxon>
        <taxon>Teleostei</taxon>
        <taxon>Ostariophysi</taxon>
        <taxon>Siluriformes</taxon>
        <taxon>Clariidae</taxon>
        <taxon>Clarias</taxon>
    </lineage>
</organism>
<accession>A0A8J4UN69</accession>
<evidence type="ECO:0000256" key="3">
    <source>
        <dbReference type="ARBA" id="ARBA00022989"/>
    </source>
</evidence>
<dbReference type="GO" id="GO:0004930">
    <property type="term" value="F:G protein-coupled receptor activity"/>
    <property type="evidence" value="ECO:0007669"/>
    <property type="project" value="InterPro"/>
</dbReference>